<comment type="caution">
    <text evidence="2">The sequence shown here is derived from an EMBL/GenBank/DDBJ whole genome shotgun (WGS) entry which is preliminary data.</text>
</comment>
<evidence type="ECO:0000256" key="1">
    <source>
        <dbReference type="SAM" id="Phobius"/>
    </source>
</evidence>
<accession>A0A8H4CAT6</accession>
<sequence>MPHSTLGEKLESQRLWWNKQLDVRAFLVFQRLLRFYNTFVILSALISGLAVAALTFPDFHPSTSGVGEVGEGLLCSSAVTGVLSAVMATMLLFAFEGFERATRMDLAVAWSPLVLLDISIVEFLVGIVCWYWAKNVAWRGALVAVELGSLMGCCVALSIWVWLRLSTKGGLGLEERQRSVEQGRAADA</sequence>
<keyword evidence="3" id="KW-1185">Reference proteome</keyword>
<reference evidence="2" key="2">
    <citation type="submission" date="2020-03" db="EMBL/GenBank/DDBJ databases">
        <authorList>
            <person name="Fu F.-F."/>
            <person name="Chen J."/>
        </authorList>
    </citation>
    <scope>NUCLEOTIDE SEQUENCE</scope>
    <source>
        <strain evidence="2">Lc1</strain>
    </source>
</reference>
<feature type="transmembrane region" description="Helical" evidence="1">
    <location>
        <begin position="139"/>
        <end position="163"/>
    </location>
</feature>
<keyword evidence="1" id="KW-1133">Transmembrane helix</keyword>
<keyword evidence="1" id="KW-0812">Transmembrane</keyword>
<gene>
    <name evidence="2" type="ORF">GCG54_00002425</name>
</gene>
<dbReference type="Proteomes" id="UP000613401">
    <property type="component" value="Unassembled WGS sequence"/>
</dbReference>
<keyword evidence="1" id="KW-0472">Membrane</keyword>
<feature type="transmembrane region" description="Helical" evidence="1">
    <location>
        <begin position="35"/>
        <end position="56"/>
    </location>
</feature>
<evidence type="ECO:0000313" key="2">
    <source>
        <dbReference type="EMBL" id="KAF3800392.1"/>
    </source>
</evidence>
<name>A0A8H4CAT6_COLGL</name>
<proteinExistence type="predicted"/>
<dbReference type="EMBL" id="WVTB01000076">
    <property type="protein sequence ID" value="KAF3800392.1"/>
    <property type="molecule type" value="Genomic_DNA"/>
</dbReference>
<protein>
    <submittedName>
        <fullName evidence="2">Uncharacterized protein</fullName>
    </submittedName>
</protein>
<feature type="transmembrane region" description="Helical" evidence="1">
    <location>
        <begin position="107"/>
        <end position="133"/>
    </location>
</feature>
<dbReference type="AlphaFoldDB" id="A0A8H4CAT6"/>
<dbReference type="GeneID" id="69009587"/>
<dbReference type="RefSeq" id="XP_045259552.1">
    <property type="nucleotide sequence ID" value="XM_045402517.1"/>
</dbReference>
<evidence type="ECO:0000313" key="3">
    <source>
        <dbReference type="Proteomes" id="UP000613401"/>
    </source>
</evidence>
<feature type="transmembrane region" description="Helical" evidence="1">
    <location>
        <begin position="76"/>
        <end position="95"/>
    </location>
</feature>
<organism evidence="2 3">
    <name type="scientific">Colletotrichum gloeosporioides</name>
    <name type="common">Anthracnose fungus</name>
    <name type="synonym">Glomerella cingulata</name>
    <dbReference type="NCBI Taxonomy" id="474922"/>
    <lineage>
        <taxon>Eukaryota</taxon>
        <taxon>Fungi</taxon>
        <taxon>Dikarya</taxon>
        <taxon>Ascomycota</taxon>
        <taxon>Pezizomycotina</taxon>
        <taxon>Sordariomycetes</taxon>
        <taxon>Hypocreomycetidae</taxon>
        <taxon>Glomerellales</taxon>
        <taxon>Glomerellaceae</taxon>
        <taxon>Colletotrichum</taxon>
        <taxon>Colletotrichum gloeosporioides species complex</taxon>
    </lineage>
</organism>
<reference evidence="2" key="1">
    <citation type="journal article" date="2020" name="Phytopathology">
        <title>Genome sequence and comparative analysis of Colletotrichum gloeosporioides isolated from Liriodendron leaves.</title>
        <authorList>
            <person name="Fu F.F."/>
            <person name="Hao Z."/>
            <person name="Wang P."/>
            <person name="Lu Y."/>
            <person name="Xue L.J."/>
            <person name="Wei G."/>
            <person name="Tian Y."/>
            <person name="Baishi H."/>
            <person name="Xu H."/>
            <person name="Shi J."/>
            <person name="Cheng T."/>
            <person name="Wang G."/>
            <person name="Yi Y."/>
            <person name="Chen J."/>
        </authorList>
    </citation>
    <scope>NUCLEOTIDE SEQUENCE</scope>
    <source>
        <strain evidence="2">Lc1</strain>
    </source>
</reference>